<dbReference type="GO" id="GO:0016460">
    <property type="term" value="C:myosin II complex"/>
    <property type="evidence" value="ECO:0007669"/>
    <property type="project" value="TreeGrafter"/>
</dbReference>
<evidence type="ECO:0000313" key="3">
    <source>
        <dbReference type="EMBL" id="CBZ32462.1"/>
    </source>
</evidence>
<sequence>MPAALQTPPPLVDQDGAPPFSAQRATLGAATSAATVAPTRIPADSSNLGRQRAVPSSSLSSFATVSSPAHIPTTSGAGALDSRPDTPASLVRASAMAAAPPSTTLSRSSSLASSSASSQPAVFPGSRQFGSSTHARESRVGATALEPQRQSPSMVPAATEEDPGSHFPCSAADDAIAHSVPLPLLVEQQRHRIRALVQERDAAAAELSELHTLFQRLHDDYEETTREADGLRLQLSSLRAQKEMQSDEHRLLRSSHARQQERIQQFELEWANNSKHLREQLDALVSERDAMQAQRDACMADSNDLRRQLIQLQAEIHRVESKHREALREQADTHAQQLRSALQEKEEQLQTRAAATRREARLVQQELDQLGAGHTAAHEERESMRWRLSELETVVTKKEQLRAELERMVTMLRSRLNDQEEAARQDAQRYTQRAQDLELLYRGQVAQEQRRAQALQDDLAAARKATQEAMRQQEALQQSHSEQIKDFAARAAKLEDDLRQQLRALRRELEEAQAHALEHEAAARRSQRDAETLRATCSSEQEALERLQQAHTAQAQQLSRAEGSATVLQTRLREKEREAELLRCAMEQATWTREMRQAAHHTLASLLGVPRVSVRGGRRRVKEGEEMEGWSPALQLEWAAEAQGAVPSPSPRKAQQRRDSAPTGAGDTAYVVPEGGESTPSSREVEGVVPSPFKGAARAKRAQRHPAIASDSPQRPPATPTKAAAGQHVEAIEHTVPRDTGQSDGKGHAGSSTEASHLLQPPLLFRAASPLTAAPPLHPGTPRTAGSSSPCPAQGSAGYAAAANSTTAALRGGGAGASPFPSPLRALSFVPAQTTAGWANPLRTATGVARSQPLSTPLLSCQQVGHIYNIPEEEEQQHQPQAAVTEGHTSGAAYAAEPARGYSRTQRPQSATPLSRKAGEVFFDDVVGAPRARGFPARVLIRGTDAGAAVPGSHERQTTSAQLVTASTAQVGTSNTHLTPSTYRGSLASSDRVRGADGARDAQPSFSLGDSLSYDHGASAPGVRAAELIAQLSHPSSAASDKTPAMQRGVSNTSSHRNVLNGGDSALQQYLRDTVQQVLADHGRGGTPQRGPLHAWRQRPDGGSAILAASGYHGDGVNSAGEADEDDFGSASLLRSSVAVPLVRPAPQPASTEGFANGGGATRMIGPGGSSQGDAGGAVAVTRNGSSAAATPHKTAAAVSAAGETVQTNRRESGIFQTLEQLAGRQQQLLQSLGHLPHAVMFPTARNADVPSSLPWQATAADPSLSEGLRSSASIIVPTSLSLQEHRCSLQHQGQREPDDSQGVARSSVGVVAAGGAPADAAGSALTVSAPLPNTDSAGFGKNITAQGHPAAAARYAKGSDAGTDVELDPRQLSYSTTVATTQLTDVKQGDQSAVKKDTGDPTAAAAAVVQGSQPRAERQAAWSSEPALSVWAVAATTASARSAPSVSEVSSLSQLERRFATPF</sequence>
<proteinExistence type="predicted"/>
<dbReference type="GO" id="GO:0051015">
    <property type="term" value="F:actin filament binding"/>
    <property type="evidence" value="ECO:0007669"/>
    <property type="project" value="TreeGrafter"/>
</dbReference>
<dbReference type="GeneID" id="13390129"/>
<evidence type="ECO:0000313" key="4">
    <source>
        <dbReference type="Proteomes" id="UP000008980"/>
    </source>
</evidence>
<feature type="coiled-coil region" evidence="1">
    <location>
        <begin position="186"/>
        <end position="248"/>
    </location>
</feature>
<feature type="compositionally biased region" description="Polar residues" evidence="2">
    <location>
        <begin position="971"/>
        <end position="989"/>
    </location>
</feature>
<feature type="region of interest" description="Disordered" evidence="2">
    <location>
        <begin position="971"/>
        <end position="1008"/>
    </location>
</feature>
<keyword evidence="1" id="KW-0175">Coiled coil</keyword>
<evidence type="ECO:0000256" key="1">
    <source>
        <dbReference type="SAM" id="Coils"/>
    </source>
</evidence>
<reference evidence="3 4" key="1">
    <citation type="journal article" date="2011" name="Genome Res.">
        <title>Whole genome sequencing of multiple Leishmania donovani clinical isolates provides insights into population structure and mechanisms of drug resistance.</title>
        <authorList>
            <person name="Downing T."/>
            <person name="Imamura H."/>
            <person name="Decuypere S."/>
            <person name="Clark T.G."/>
            <person name="Coombs G.H."/>
            <person name="Cotton J.A."/>
            <person name="Hilley J.D."/>
            <person name="de Doncker S."/>
            <person name="Maes I."/>
            <person name="Mottram J.C."/>
            <person name="Quail M.A."/>
            <person name="Rijal S."/>
            <person name="Sanders M."/>
            <person name="Schonian G."/>
            <person name="Stark O."/>
            <person name="Sundar S."/>
            <person name="Vanaerschot M."/>
            <person name="Hertz-Fowler C."/>
            <person name="Dujardin J.C."/>
            <person name="Berriman M."/>
        </authorList>
    </citation>
    <scope>NUCLEOTIDE SEQUENCE [LARGE SCALE GENOMIC DNA]</scope>
    <source>
        <strain evidence="3 4">BPK282A1</strain>
    </source>
</reference>
<dbReference type="PANTHER" id="PTHR45615:SF40">
    <property type="entry name" value="MYOSIN HEAVY CHAIN, NON-MUSCLE"/>
    <property type="match status" value="1"/>
</dbReference>
<dbReference type="GO" id="GO:0005737">
    <property type="term" value="C:cytoplasm"/>
    <property type="evidence" value="ECO:0007669"/>
    <property type="project" value="TreeGrafter"/>
</dbReference>
<organism evidence="3 4">
    <name type="scientific">Leishmania donovani</name>
    <dbReference type="NCBI Taxonomy" id="5661"/>
    <lineage>
        <taxon>Eukaryota</taxon>
        <taxon>Discoba</taxon>
        <taxon>Euglenozoa</taxon>
        <taxon>Kinetoplastea</taxon>
        <taxon>Metakinetoplastina</taxon>
        <taxon>Trypanosomatida</taxon>
        <taxon>Trypanosomatidae</taxon>
        <taxon>Leishmaniinae</taxon>
        <taxon>Leishmania</taxon>
    </lineage>
</organism>
<feature type="compositionally biased region" description="Basic and acidic residues" evidence="2">
    <location>
        <begin position="991"/>
        <end position="1000"/>
    </location>
</feature>
<reference evidence="4" key="2">
    <citation type="submission" date="2011-02" db="EMBL/GenBank/DDBJ databases">
        <title>Whole genome sequencing of Leishmania donovani clinical lines reveals dynamic variation related to drug resistance.</title>
        <authorList>
            <person name="Downing T."/>
            <person name="Imamura H."/>
            <person name="Sanders M."/>
            <person name="Decuypere S."/>
            <person name="Hertz-Fowler C."/>
            <person name="Clark T.G."/>
            <person name="Rijal S."/>
            <person name="Sundar S."/>
            <person name="Quail M.A."/>
            <person name="De Doncker S."/>
            <person name="Maes I."/>
            <person name="Vanaerschot M."/>
            <person name="Stark O."/>
            <person name="Schonian G."/>
            <person name="Dujardin J.C."/>
            <person name="Berriman M."/>
        </authorList>
    </citation>
    <scope>NUCLEOTIDE SEQUENCE [LARGE SCALE GENOMIC DNA]</scope>
    <source>
        <strain evidence="4">BPK282A1</strain>
    </source>
</reference>
<feature type="region of interest" description="Disordered" evidence="2">
    <location>
        <begin position="1"/>
        <end position="165"/>
    </location>
</feature>
<dbReference type="PANTHER" id="PTHR45615">
    <property type="entry name" value="MYOSIN HEAVY CHAIN, NON-MUSCLE"/>
    <property type="match status" value="1"/>
</dbReference>
<feature type="compositionally biased region" description="Low complexity" evidence="2">
    <location>
        <begin position="87"/>
        <end position="118"/>
    </location>
</feature>
<gene>
    <name evidence="3" type="ORF">LDBPK_120570</name>
</gene>
<accession>E9BB37</accession>
<dbReference type="Proteomes" id="UP000008980">
    <property type="component" value="Chromosome 12"/>
</dbReference>
<feature type="coiled-coil region" evidence="1">
    <location>
        <begin position="274"/>
        <end position="592"/>
    </location>
</feature>
<dbReference type="OMA" id="CAMEQAT"/>
<feature type="region of interest" description="Disordered" evidence="2">
    <location>
        <begin position="735"/>
        <end position="754"/>
    </location>
</feature>
<feature type="region of interest" description="Disordered" evidence="2">
    <location>
        <begin position="771"/>
        <end position="797"/>
    </location>
</feature>
<feature type="compositionally biased region" description="Polar residues" evidence="2">
    <location>
        <begin position="1049"/>
        <end position="1058"/>
    </location>
</feature>
<dbReference type="EMBL" id="FR799599">
    <property type="protein sequence ID" value="CBZ32462.1"/>
    <property type="molecule type" value="Genomic_DNA"/>
</dbReference>
<dbReference type="KEGG" id="ldo:LDBPK_120570"/>
<dbReference type="VEuPathDB" id="TriTrypDB:LdBPK_120570.1"/>
<feature type="compositionally biased region" description="Low complexity" evidence="2">
    <location>
        <begin position="56"/>
        <end position="67"/>
    </location>
</feature>
<dbReference type="RefSeq" id="XP_003859174.1">
    <property type="nucleotide sequence ID" value="XM_003859126.1"/>
</dbReference>
<evidence type="ECO:0000256" key="2">
    <source>
        <dbReference type="SAM" id="MobiDB-lite"/>
    </source>
</evidence>
<feature type="region of interest" description="Disordered" evidence="2">
    <location>
        <begin position="641"/>
        <end position="728"/>
    </location>
</feature>
<dbReference type="GO" id="GO:0032982">
    <property type="term" value="C:myosin filament"/>
    <property type="evidence" value="ECO:0007669"/>
    <property type="project" value="TreeGrafter"/>
</dbReference>
<name>E9BB37_LEIDO</name>
<dbReference type="GO" id="GO:0000146">
    <property type="term" value="F:microfilament motor activity"/>
    <property type="evidence" value="ECO:0007669"/>
    <property type="project" value="TreeGrafter"/>
</dbReference>
<protein>
    <submittedName>
        <fullName evidence="3">Uncharacterized protein</fullName>
    </submittedName>
</protein>
<feature type="region of interest" description="Disordered" evidence="2">
    <location>
        <begin position="1034"/>
        <end position="1058"/>
    </location>
</feature>
<dbReference type="PhylomeDB" id="E9BB37"/>